<dbReference type="InterPro" id="IPR039425">
    <property type="entry name" value="RNA_pol_sigma-70-like"/>
</dbReference>
<sequence length="185" mass="21641">MEISQDLIERVCNGDEQAYSELFQLTWDSAVRTCWLILRNQHDAEEAAQESFLKLYIQRQRIRDVGAFQGWFYRILVNTALDRVRKRKSVLDIDSVQLTGRYEPMHNADRRMMIDEAMRKLTYDERVAVVLVHFNGLKELEAANAVGWTLGKLKYRLNRARRVLSNVIGQDDQDPSVRIGRGIQR</sequence>
<evidence type="ECO:0000313" key="8">
    <source>
        <dbReference type="EMBL" id="SDX04188.1"/>
    </source>
</evidence>
<dbReference type="InterPro" id="IPR013325">
    <property type="entry name" value="RNA_pol_sigma_r2"/>
</dbReference>
<dbReference type="SUPFAM" id="SSF88659">
    <property type="entry name" value="Sigma3 and sigma4 domains of RNA polymerase sigma factors"/>
    <property type="match status" value="1"/>
</dbReference>
<evidence type="ECO:0000256" key="4">
    <source>
        <dbReference type="ARBA" id="ARBA00023125"/>
    </source>
</evidence>
<dbReference type="Pfam" id="PF08281">
    <property type="entry name" value="Sigma70_r4_2"/>
    <property type="match status" value="1"/>
</dbReference>
<protein>
    <submittedName>
        <fullName evidence="8">RNA polymerase sigma-70 factor, ECF subfamily</fullName>
    </submittedName>
</protein>
<dbReference type="PANTHER" id="PTHR43133">
    <property type="entry name" value="RNA POLYMERASE ECF-TYPE SIGMA FACTO"/>
    <property type="match status" value="1"/>
</dbReference>
<keyword evidence="2" id="KW-0805">Transcription regulation</keyword>
<dbReference type="InterPro" id="IPR014284">
    <property type="entry name" value="RNA_pol_sigma-70_dom"/>
</dbReference>
<evidence type="ECO:0000256" key="1">
    <source>
        <dbReference type="ARBA" id="ARBA00010641"/>
    </source>
</evidence>
<dbReference type="STRING" id="89784.SAMN04489725_1377"/>
<dbReference type="RefSeq" id="WP_074693967.1">
    <property type="nucleotide sequence ID" value="NZ_FNOJ01000037.1"/>
</dbReference>
<dbReference type="PANTHER" id="PTHR43133:SF8">
    <property type="entry name" value="RNA POLYMERASE SIGMA FACTOR HI_1459-RELATED"/>
    <property type="match status" value="1"/>
</dbReference>
<dbReference type="GO" id="GO:0003677">
    <property type="term" value="F:DNA binding"/>
    <property type="evidence" value="ECO:0007669"/>
    <property type="project" value="UniProtKB-KW"/>
</dbReference>
<dbReference type="Gene3D" id="1.10.1740.10">
    <property type="match status" value="1"/>
</dbReference>
<organism evidence="8 9">
    <name type="scientific">Alicyclobacillus hesperidum</name>
    <dbReference type="NCBI Taxonomy" id="89784"/>
    <lineage>
        <taxon>Bacteria</taxon>
        <taxon>Bacillati</taxon>
        <taxon>Bacillota</taxon>
        <taxon>Bacilli</taxon>
        <taxon>Bacillales</taxon>
        <taxon>Alicyclobacillaceae</taxon>
        <taxon>Alicyclobacillus</taxon>
    </lineage>
</organism>
<feature type="domain" description="RNA polymerase sigma factor 70 region 4 type 2" evidence="7">
    <location>
        <begin position="112"/>
        <end position="162"/>
    </location>
</feature>
<dbReference type="EMBL" id="FNOJ01000037">
    <property type="protein sequence ID" value="SDX04188.1"/>
    <property type="molecule type" value="Genomic_DNA"/>
</dbReference>
<evidence type="ECO:0000259" key="6">
    <source>
        <dbReference type="Pfam" id="PF04542"/>
    </source>
</evidence>
<evidence type="ECO:0000256" key="3">
    <source>
        <dbReference type="ARBA" id="ARBA00023082"/>
    </source>
</evidence>
<dbReference type="InterPro" id="IPR013324">
    <property type="entry name" value="RNA_pol_sigma_r3/r4-like"/>
</dbReference>
<comment type="similarity">
    <text evidence="1">Belongs to the sigma-70 factor family. ECF subfamily.</text>
</comment>
<keyword evidence="4" id="KW-0238">DNA-binding</keyword>
<dbReference type="NCBIfam" id="TIGR02937">
    <property type="entry name" value="sigma70-ECF"/>
    <property type="match status" value="1"/>
</dbReference>
<evidence type="ECO:0000259" key="7">
    <source>
        <dbReference type="Pfam" id="PF08281"/>
    </source>
</evidence>
<keyword evidence="3" id="KW-0731">Sigma factor</keyword>
<dbReference type="GO" id="GO:0006352">
    <property type="term" value="P:DNA-templated transcription initiation"/>
    <property type="evidence" value="ECO:0007669"/>
    <property type="project" value="InterPro"/>
</dbReference>
<evidence type="ECO:0000256" key="2">
    <source>
        <dbReference type="ARBA" id="ARBA00023015"/>
    </source>
</evidence>
<name>A0A1H2YHA7_9BACL</name>
<dbReference type="SUPFAM" id="SSF88946">
    <property type="entry name" value="Sigma2 domain of RNA polymerase sigma factors"/>
    <property type="match status" value="1"/>
</dbReference>
<dbReference type="Gene3D" id="1.10.10.10">
    <property type="entry name" value="Winged helix-like DNA-binding domain superfamily/Winged helix DNA-binding domain"/>
    <property type="match status" value="1"/>
</dbReference>
<dbReference type="InterPro" id="IPR013249">
    <property type="entry name" value="RNA_pol_sigma70_r4_t2"/>
</dbReference>
<gene>
    <name evidence="8" type="ORF">SAMN04489725_1377</name>
</gene>
<feature type="domain" description="RNA polymerase sigma-70 region 2" evidence="6">
    <location>
        <begin position="32"/>
        <end position="88"/>
    </location>
</feature>
<proteinExistence type="inferred from homology"/>
<reference evidence="9" key="1">
    <citation type="submission" date="2016-10" db="EMBL/GenBank/DDBJ databases">
        <authorList>
            <person name="Varghese N."/>
        </authorList>
    </citation>
    <scope>NUCLEOTIDE SEQUENCE [LARGE SCALE GENOMIC DNA]</scope>
    <source>
        <strain evidence="9">DSM 12489</strain>
    </source>
</reference>
<dbReference type="Pfam" id="PF04542">
    <property type="entry name" value="Sigma70_r2"/>
    <property type="match status" value="1"/>
</dbReference>
<evidence type="ECO:0000313" key="9">
    <source>
        <dbReference type="Proteomes" id="UP000182589"/>
    </source>
</evidence>
<keyword evidence="5" id="KW-0804">Transcription</keyword>
<accession>A0A1H2YHA7</accession>
<dbReference type="Proteomes" id="UP000182589">
    <property type="component" value="Unassembled WGS sequence"/>
</dbReference>
<dbReference type="AlphaFoldDB" id="A0A1H2YHA7"/>
<dbReference type="InterPro" id="IPR036388">
    <property type="entry name" value="WH-like_DNA-bd_sf"/>
</dbReference>
<evidence type="ECO:0000256" key="5">
    <source>
        <dbReference type="ARBA" id="ARBA00023163"/>
    </source>
</evidence>
<dbReference type="GO" id="GO:0016987">
    <property type="term" value="F:sigma factor activity"/>
    <property type="evidence" value="ECO:0007669"/>
    <property type="project" value="UniProtKB-KW"/>
</dbReference>
<keyword evidence="9" id="KW-1185">Reference proteome</keyword>
<dbReference type="InterPro" id="IPR007627">
    <property type="entry name" value="RNA_pol_sigma70_r2"/>
</dbReference>